<evidence type="ECO:0000313" key="2">
    <source>
        <dbReference type="EMBL" id="GFH08390.1"/>
    </source>
</evidence>
<reference evidence="2 3" key="1">
    <citation type="submission" date="2020-02" db="EMBL/GenBank/DDBJ databases">
        <title>Draft genome sequence of Haematococcus lacustris strain NIES-144.</title>
        <authorList>
            <person name="Morimoto D."/>
            <person name="Nakagawa S."/>
            <person name="Yoshida T."/>
            <person name="Sawayama S."/>
        </authorList>
    </citation>
    <scope>NUCLEOTIDE SEQUENCE [LARGE SCALE GENOMIC DNA]</scope>
    <source>
        <strain evidence="2 3">NIES-144</strain>
    </source>
</reference>
<protein>
    <submittedName>
        <fullName evidence="2">Uncharacterized protein</fullName>
    </submittedName>
</protein>
<evidence type="ECO:0000313" key="3">
    <source>
        <dbReference type="Proteomes" id="UP000485058"/>
    </source>
</evidence>
<accession>A0A699YE15</accession>
<dbReference type="EMBL" id="BLLF01000158">
    <property type="protein sequence ID" value="GFH08390.1"/>
    <property type="molecule type" value="Genomic_DNA"/>
</dbReference>
<proteinExistence type="predicted"/>
<name>A0A699YE15_HAELA</name>
<dbReference type="Proteomes" id="UP000485058">
    <property type="component" value="Unassembled WGS sequence"/>
</dbReference>
<evidence type="ECO:0000256" key="1">
    <source>
        <dbReference type="SAM" id="MobiDB-lite"/>
    </source>
</evidence>
<feature type="region of interest" description="Disordered" evidence="1">
    <location>
        <begin position="190"/>
        <end position="209"/>
    </location>
</feature>
<organism evidence="2 3">
    <name type="scientific">Haematococcus lacustris</name>
    <name type="common">Green alga</name>
    <name type="synonym">Haematococcus pluvialis</name>
    <dbReference type="NCBI Taxonomy" id="44745"/>
    <lineage>
        <taxon>Eukaryota</taxon>
        <taxon>Viridiplantae</taxon>
        <taxon>Chlorophyta</taxon>
        <taxon>core chlorophytes</taxon>
        <taxon>Chlorophyceae</taxon>
        <taxon>CS clade</taxon>
        <taxon>Chlamydomonadales</taxon>
        <taxon>Haematococcaceae</taxon>
        <taxon>Haematococcus</taxon>
    </lineage>
</organism>
<dbReference type="AlphaFoldDB" id="A0A699YE15"/>
<feature type="region of interest" description="Disordered" evidence="1">
    <location>
        <begin position="26"/>
        <end position="58"/>
    </location>
</feature>
<keyword evidence="3" id="KW-1185">Reference proteome</keyword>
<gene>
    <name evidence="2" type="ORF">HaLaN_03341</name>
</gene>
<comment type="caution">
    <text evidence="2">The sequence shown here is derived from an EMBL/GenBank/DDBJ whole genome shotgun (WGS) entry which is preliminary data.</text>
</comment>
<sequence length="209" mass="22124">MEITGPACSSLCLFQFLWPREHAAEYARPDDSDSTTARSRKRHRTTGPRPHLPPNRHRVPRITGAVASELRHRGSRLCVVDRLAFAGLTLKAQPAAATDTCGIGRPCPASSSRSSTTMASALIPQQQGVVSGVPLTAWAPLRLVPGPRPPLHLTAPGLAYLDKGSLQLRVLKAVQERGAAAAARRRGLQHGKAVAHGPAASEAVGRLAA</sequence>